<dbReference type="Gene3D" id="4.10.280.10">
    <property type="entry name" value="Helix-loop-helix DNA-binding domain"/>
    <property type="match status" value="1"/>
</dbReference>
<keyword evidence="5" id="KW-0175">Coiled coil</keyword>
<keyword evidence="2" id="KW-0805">Transcription regulation</keyword>
<dbReference type="GO" id="GO:0090575">
    <property type="term" value="C:RNA polymerase II transcription regulator complex"/>
    <property type="evidence" value="ECO:0007669"/>
    <property type="project" value="TreeGrafter"/>
</dbReference>
<reference evidence="6" key="1">
    <citation type="submission" date="2018-01" db="EMBL/GenBank/DDBJ databases">
        <authorList>
            <person name="Mao J.F."/>
        </authorList>
    </citation>
    <scope>NUCLEOTIDE SEQUENCE</scope>
    <source>
        <strain evidence="6">Huo1</strain>
        <tissue evidence="6">Leaf</tissue>
    </source>
</reference>
<evidence type="ECO:0000313" key="7">
    <source>
        <dbReference type="Proteomes" id="UP000298416"/>
    </source>
</evidence>
<evidence type="ECO:0000256" key="4">
    <source>
        <dbReference type="ARBA" id="ARBA00023242"/>
    </source>
</evidence>
<dbReference type="GO" id="GO:0000977">
    <property type="term" value="F:RNA polymerase II transcription regulatory region sequence-specific DNA binding"/>
    <property type="evidence" value="ECO:0007669"/>
    <property type="project" value="TreeGrafter"/>
</dbReference>
<gene>
    <name evidence="6" type="ORF">SASPL_110332</name>
</gene>
<evidence type="ECO:0000256" key="2">
    <source>
        <dbReference type="ARBA" id="ARBA00023015"/>
    </source>
</evidence>
<dbReference type="PANTHER" id="PTHR13935">
    <property type="entry name" value="ACHAETE-SCUTE TRANSCRIPTION FACTOR-RELATED"/>
    <property type="match status" value="1"/>
</dbReference>
<comment type="caution">
    <text evidence="6">The sequence shown here is derived from an EMBL/GenBank/DDBJ whole genome shotgun (WGS) entry which is preliminary data.</text>
</comment>
<feature type="coiled-coil region" evidence="5">
    <location>
        <begin position="54"/>
        <end position="81"/>
    </location>
</feature>
<name>A0A8X9A394_SALSN</name>
<dbReference type="GO" id="GO:0046983">
    <property type="term" value="F:protein dimerization activity"/>
    <property type="evidence" value="ECO:0007669"/>
    <property type="project" value="InterPro"/>
</dbReference>
<keyword evidence="4" id="KW-0539">Nucleus</keyword>
<evidence type="ECO:0008006" key="8">
    <source>
        <dbReference type="Google" id="ProtNLM"/>
    </source>
</evidence>
<sequence>MKRCEPDSKNKLERKTVEKNRRIRMKALSFKLVSIIPDRHFSQPKEFLSQQDQIDEAAAYIKILTERIEELNRRKTQLINHGATTNYIARTSSKPPILTVRELGYGVEVVLISGLNKNFLLSQVISVIEQEAAEVLTINVSRVGDSIIHTLHAQVKICRVGVDISRISDRIHEIISSNLQNFFFKGN</sequence>
<dbReference type="Proteomes" id="UP000298416">
    <property type="component" value="Unassembled WGS sequence"/>
</dbReference>
<organism evidence="6">
    <name type="scientific">Salvia splendens</name>
    <name type="common">Scarlet sage</name>
    <dbReference type="NCBI Taxonomy" id="180675"/>
    <lineage>
        <taxon>Eukaryota</taxon>
        <taxon>Viridiplantae</taxon>
        <taxon>Streptophyta</taxon>
        <taxon>Embryophyta</taxon>
        <taxon>Tracheophyta</taxon>
        <taxon>Spermatophyta</taxon>
        <taxon>Magnoliopsida</taxon>
        <taxon>eudicotyledons</taxon>
        <taxon>Gunneridae</taxon>
        <taxon>Pentapetalae</taxon>
        <taxon>asterids</taxon>
        <taxon>lamiids</taxon>
        <taxon>Lamiales</taxon>
        <taxon>Lamiaceae</taxon>
        <taxon>Nepetoideae</taxon>
        <taxon>Mentheae</taxon>
        <taxon>Salviinae</taxon>
        <taxon>Salvia</taxon>
        <taxon>Salvia subgen. Calosphace</taxon>
        <taxon>core Calosphace</taxon>
    </lineage>
</organism>
<dbReference type="InterPro" id="IPR015660">
    <property type="entry name" value="MASH1/Ascl1a-like"/>
</dbReference>
<dbReference type="OrthoDB" id="1870484at2759"/>
<dbReference type="InterPro" id="IPR036638">
    <property type="entry name" value="HLH_DNA-bd_sf"/>
</dbReference>
<evidence type="ECO:0000313" key="6">
    <source>
        <dbReference type="EMBL" id="KAG6426116.1"/>
    </source>
</evidence>
<dbReference type="GO" id="GO:0000981">
    <property type="term" value="F:DNA-binding transcription factor activity, RNA polymerase II-specific"/>
    <property type="evidence" value="ECO:0007669"/>
    <property type="project" value="TreeGrafter"/>
</dbReference>
<evidence type="ECO:0000256" key="1">
    <source>
        <dbReference type="ARBA" id="ARBA00004123"/>
    </source>
</evidence>
<protein>
    <recommendedName>
        <fullName evidence="8">BHLH domain-containing protein</fullName>
    </recommendedName>
</protein>
<accession>A0A8X9A394</accession>
<dbReference type="SUPFAM" id="SSF47459">
    <property type="entry name" value="HLH, helix-loop-helix DNA-binding domain"/>
    <property type="match status" value="1"/>
</dbReference>
<keyword evidence="7" id="KW-1185">Reference proteome</keyword>
<dbReference type="AlphaFoldDB" id="A0A8X9A394"/>
<proteinExistence type="predicted"/>
<comment type="subcellular location">
    <subcellularLocation>
        <location evidence="1">Nucleus</location>
    </subcellularLocation>
</comment>
<evidence type="ECO:0000256" key="5">
    <source>
        <dbReference type="SAM" id="Coils"/>
    </source>
</evidence>
<evidence type="ECO:0000256" key="3">
    <source>
        <dbReference type="ARBA" id="ARBA00023163"/>
    </source>
</evidence>
<dbReference type="EMBL" id="PNBA02000004">
    <property type="protein sequence ID" value="KAG6426116.1"/>
    <property type="molecule type" value="Genomic_DNA"/>
</dbReference>
<dbReference type="PANTHER" id="PTHR13935:SF46">
    <property type="entry name" value="TRANSCRIPTION FACTOR BHLH167-RELATED"/>
    <property type="match status" value="1"/>
</dbReference>
<keyword evidence="3" id="KW-0804">Transcription</keyword>
<reference evidence="6" key="2">
    <citation type="submission" date="2020-08" db="EMBL/GenBank/DDBJ databases">
        <title>Plant Genome Project.</title>
        <authorList>
            <person name="Zhang R.-G."/>
        </authorList>
    </citation>
    <scope>NUCLEOTIDE SEQUENCE</scope>
    <source>
        <strain evidence="6">Huo1</strain>
        <tissue evidence="6">Leaf</tissue>
    </source>
</reference>